<evidence type="ECO:0000313" key="6">
    <source>
        <dbReference type="EMBL" id="TYS49466.1"/>
    </source>
</evidence>
<protein>
    <recommendedName>
        <fullName evidence="5">Glutathione peroxidase</fullName>
    </recommendedName>
</protein>
<keyword evidence="3 5" id="KW-0560">Oxidoreductase</keyword>
<dbReference type="PIRSF" id="PIRSF000303">
    <property type="entry name" value="Glutathion_perox"/>
    <property type="match status" value="1"/>
</dbReference>
<evidence type="ECO:0000256" key="4">
    <source>
        <dbReference type="PIRSR" id="PIRSR000303-1"/>
    </source>
</evidence>
<dbReference type="AlphaFoldDB" id="A0A5D4RHX3"/>
<dbReference type="PANTHER" id="PTHR11592:SF78">
    <property type="entry name" value="GLUTATHIONE PEROXIDASE"/>
    <property type="match status" value="1"/>
</dbReference>
<dbReference type="GO" id="GO:0034599">
    <property type="term" value="P:cellular response to oxidative stress"/>
    <property type="evidence" value="ECO:0007669"/>
    <property type="project" value="TreeGrafter"/>
</dbReference>
<dbReference type="InterPro" id="IPR036249">
    <property type="entry name" value="Thioredoxin-like_sf"/>
</dbReference>
<name>A0A5D4RHX3_9BACI</name>
<dbReference type="InterPro" id="IPR000889">
    <property type="entry name" value="Glutathione_peroxidase"/>
</dbReference>
<dbReference type="PRINTS" id="PR01011">
    <property type="entry name" value="GLUTPROXDASE"/>
</dbReference>
<feature type="active site" evidence="4">
    <location>
        <position position="35"/>
    </location>
</feature>
<evidence type="ECO:0000256" key="3">
    <source>
        <dbReference type="ARBA" id="ARBA00023002"/>
    </source>
</evidence>
<comment type="similarity">
    <text evidence="1 5">Belongs to the glutathione peroxidase family.</text>
</comment>
<dbReference type="EMBL" id="VTER01000004">
    <property type="protein sequence ID" value="TYS49466.1"/>
    <property type="molecule type" value="Genomic_DNA"/>
</dbReference>
<gene>
    <name evidence="6" type="ORF">FZD51_08315</name>
</gene>
<dbReference type="SUPFAM" id="SSF52833">
    <property type="entry name" value="Thioredoxin-like"/>
    <property type="match status" value="1"/>
</dbReference>
<dbReference type="PANTHER" id="PTHR11592">
    <property type="entry name" value="GLUTATHIONE PEROXIDASE"/>
    <property type="match status" value="1"/>
</dbReference>
<dbReference type="FunFam" id="3.40.30.10:FF:000010">
    <property type="entry name" value="Glutathione peroxidase"/>
    <property type="match status" value="1"/>
</dbReference>
<dbReference type="InterPro" id="IPR029760">
    <property type="entry name" value="GPX_CS"/>
</dbReference>
<evidence type="ECO:0000256" key="5">
    <source>
        <dbReference type="RuleBase" id="RU000499"/>
    </source>
</evidence>
<evidence type="ECO:0000256" key="2">
    <source>
        <dbReference type="ARBA" id="ARBA00022559"/>
    </source>
</evidence>
<dbReference type="Proteomes" id="UP000322139">
    <property type="component" value="Unassembled WGS sequence"/>
</dbReference>
<reference evidence="6 7" key="1">
    <citation type="submission" date="2019-08" db="EMBL/GenBank/DDBJ databases">
        <title>Bacillus genomes from the desert of Cuatro Cienegas, Coahuila.</title>
        <authorList>
            <person name="Olmedo-Alvarez G."/>
        </authorList>
    </citation>
    <scope>NUCLEOTIDE SEQUENCE [LARGE SCALE GENOMIC DNA]</scope>
    <source>
        <strain evidence="6 7">CH446_14T</strain>
    </source>
</reference>
<dbReference type="Gene3D" id="3.40.30.10">
    <property type="entry name" value="Glutaredoxin"/>
    <property type="match status" value="1"/>
</dbReference>
<evidence type="ECO:0000256" key="1">
    <source>
        <dbReference type="ARBA" id="ARBA00006926"/>
    </source>
</evidence>
<sequence length="160" mass="18221">MSIYQFNAMKSDGSDVPLREFEGDVLLIVNTASKCGFTPQFKELQEIYEQLNREGLEILGFPCNQFMNQDPGSNEEIQQFCQLNYGVSFPMFAKVDVNGKNADPIFQYLTEEAPGMLGMKAVKWNFTKFLVNKKGEVVKRYSPNTNPKEILGDIEEELAR</sequence>
<dbReference type="PROSITE" id="PS51355">
    <property type="entry name" value="GLUTATHIONE_PEROXID_3"/>
    <property type="match status" value="1"/>
</dbReference>
<dbReference type="Pfam" id="PF00255">
    <property type="entry name" value="GSHPx"/>
    <property type="match status" value="1"/>
</dbReference>
<accession>A0A5D4RHX3</accession>
<comment type="caution">
    <text evidence="6">The sequence shown here is derived from an EMBL/GenBank/DDBJ whole genome shotgun (WGS) entry which is preliminary data.</text>
</comment>
<keyword evidence="2 5" id="KW-0575">Peroxidase</keyword>
<dbReference type="CDD" id="cd00340">
    <property type="entry name" value="GSH_Peroxidase"/>
    <property type="match status" value="1"/>
</dbReference>
<evidence type="ECO:0000313" key="7">
    <source>
        <dbReference type="Proteomes" id="UP000322139"/>
    </source>
</evidence>
<proteinExistence type="inferred from homology"/>
<dbReference type="GO" id="GO:0004601">
    <property type="term" value="F:peroxidase activity"/>
    <property type="evidence" value="ECO:0007669"/>
    <property type="project" value="UniProtKB-KW"/>
</dbReference>
<dbReference type="RefSeq" id="WP_148974566.1">
    <property type="nucleotide sequence ID" value="NZ_JBNIKT010000007.1"/>
</dbReference>
<dbReference type="PROSITE" id="PS00763">
    <property type="entry name" value="GLUTATHIONE_PEROXID_2"/>
    <property type="match status" value="1"/>
</dbReference>
<organism evidence="6 7">
    <name type="scientific">Bacillus infantis</name>
    <dbReference type="NCBI Taxonomy" id="324767"/>
    <lineage>
        <taxon>Bacteria</taxon>
        <taxon>Bacillati</taxon>
        <taxon>Bacillota</taxon>
        <taxon>Bacilli</taxon>
        <taxon>Bacillales</taxon>
        <taxon>Bacillaceae</taxon>
        <taxon>Bacillus</taxon>
    </lineage>
</organism>